<evidence type="ECO:0000313" key="1">
    <source>
        <dbReference type="EMBL" id="KAF5770867.1"/>
    </source>
</evidence>
<dbReference type="Gramene" id="mRNA:HanXRQr2_Chr14g0664191">
    <property type="protein sequence ID" value="CDS:HanXRQr2_Chr14g0664191.1"/>
    <property type="gene ID" value="HanXRQr2_Chr14g0664191"/>
</dbReference>
<sequence>MRTQTSPHKKPLNMVRIIKAPIKAISKAIDLYVKSVTNFSIAYNRPRRAIEESVPIPDNDQSSEGALIRSITIDAMDGKASNIKITDFEMYIIHHHCHKLQSGASRKGTPRSYNVGLEKIDEDRVSSFKDDNIFLKGW</sequence>
<dbReference type="Proteomes" id="UP000215914">
    <property type="component" value="Unassembled WGS sequence"/>
</dbReference>
<organism evidence="1 2">
    <name type="scientific">Helianthus annuus</name>
    <name type="common">Common sunflower</name>
    <dbReference type="NCBI Taxonomy" id="4232"/>
    <lineage>
        <taxon>Eukaryota</taxon>
        <taxon>Viridiplantae</taxon>
        <taxon>Streptophyta</taxon>
        <taxon>Embryophyta</taxon>
        <taxon>Tracheophyta</taxon>
        <taxon>Spermatophyta</taxon>
        <taxon>Magnoliopsida</taxon>
        <taxon>eudicotyledons</taxon>
        <taxon>Gunneridae</taxon>
        <taxon>Pentapetalae</taxon>
        <taxon>asterids</taxon>
        <taxon>campanulids</taxon>
        <taxon>Asterales</taxon>
        <taxon>Asteraceae</taxon>
        <taxon>Asteroideae</taxon>
        <taxon>Heliantheae alliance</taxon>
        <taxon>Heliantheae</taxon>
        <taxon>Helianthus</taxon>
    </lineage>
</organism>
<dbReference type="PANTHER" id="PTHR33526:SF13">
    <property type="entry name" value="TYROSINE-PROTEIN PHOSPHATASE 3-LIKE"/>
    <property type="match status" value="1"/>
</dbReference>
<accession>A0A9K3ECV8</accession>
<evidence type="ECO:0000313" key="2">
    <source>
        <dbReference type="Proteomes" id="UP000215914"/>
    </source>
</evidence>
<dbReference type="AlphaFoldDB" id="A0A9K3ECV8"/>
<proteinExistence type="predicted"/>
<gene>
    <name evidence="1" type="ORF">HanXRQr2_Chr14g0664191</name>
</gene>
<comment type="caution">
    <text evidence="1">The sequence shown here is derived from an EMBL/GenBank/DDBJ whole genome shotgun (WGS) entry which is preliminary data.</text>
</comment>
<keyword evidence="2" id="KW-1185">Reference proteome</keyword>
<protein>
    <submittedName>
        <fullName evidence="1">Uncharacterized protein</fullName>
    </submittedName>
</protein>
<dbReference type="PANTHER" id="PTHR33526">
    <property type="entry name" value="OS07G0123800 PROTEIN"/>
    <property type="match status" value="1"/>
</dbReference>
<reference evidence="1" key="2">
    <citation type="submission" date="2020-06" db="EMBL/GenBank/DDBJ databases">
        <title>Helianthus annuus Genome sequencing and assembly Release 2.</title>
        <authorList>
            <person name="Gouzy J."/>
            <person name="Langlade N."/>
            <person name="Munos S."/>
        </authorList>
    </citation>
    <scope>NUCLEOTIDE SEQUENCE</scope>
    <source>
        <tissue evidence="1">Leaves</tissue>
    </source>
</reference>
<reference evidence="1" key="1">
    <citation type="journal article" date="2017" name="Nature">
        <title>The sunflower genome provides insights into oil metabolism, flowering and Asterid evolution.</title>
        <authorList>
            <person name="Badouin H."/>
            <person name="Gouzy J."/>
            <person name="Grassa C.J."/>
            <person name="Murat F."/>
            <person name="Staton S.E."/>
            <person name="Cottret L."/>
            <person name="Lelandais-Briere C."/>
            <person name="Owens G.L."/>
            <person name="Carrere S."/>
            <person name="Mayjonade B."/>
            <person name="Legrand L."/>
            <person name="Gill N."/>
            <person name="Kane N.C."/>
            <person name="Bowers J.E."/>
            <person name="Hubner S."/>
            <person name="Bellec A."/>
            <person name="Berard A."/>
            <person name="Berges H."/>
            <person name="Blanchet N."/>
            <person name="Boniface M.C."/>
            <person name="Brunel D."/>
            <person name="Catrice O."/>
            <person name="Chaidir N."/>
            <person name="Claudel C."/>
            <person name="Donnadieu C."/>
            <person name="Faraut T."/>
            <person name="Fievet G."/>
            <person name="Helmstetter N."/>
            <person name="King M."/>
            <person name="Knapp S.J."/>
            <person name="Lai Z."/>
            <person name="Le Paslier M.C."/>
            <person name="Lippi Y."/>
            <person name="Lorenzon L."/>
            <person name="Mandel J.R."/>
            <person name="Marage G."/>
            <person name="Marchand G."/>
            <person name="Marquand E."/>
            <person name="Bret-Mestries E."/>
            <person name="Morien E."/>
            <person name="Nambeesan S."/>
            <person name="Nguyen T."/>
            <person name="Pegot-Espagnet P."/>
            <person name="Pouilly N."/>
            <person name="Raftis F."/>
            <person name="Sallet E."/>
            <person name="Schiex T."/>
            <person name="Thomas J."/>
            <person name="Vandecasteele C."/>
            <person name="Vares D."/>
            <person name="Vear F."/>
            <person name="Vautrin S."/>
            <person name="Crespi M."/>
            <person name="Mangin B."/>
            <person name="Burke J.M."/>
            <person name="Salse J."/>
            <person name="Munos S."/>
            <person name="Vincourt P."/>
            <person name="Rieseberg L.H."/>
            <person name="Langlade N.B."/>
        </authorList>
    </citation>
    <scope>NUCLEOTIDE SEQUENCE</scope>
    <source>
        <tissue evidence="1">Leaves</tissue>
    </source>
</reference>
<name>A0A9K3ECV8_HELAN</name>
<dbReference type="EMBL" id="MNCJ02000329">
    <property type="protein sequence ID" value="KAF5770867.1"/>
    <property type="molecule type" value="Genomic_DNA"/>
</dbReference>